<organism evidence="1 2">
    <name type="scientific">Merismopedia glauca CCAP 1448/3</name>
    <dbReference type="NCBI Taxonomy" id="1296344"/>
    <lineage>
        <taxon>Bacteria</taxon>
        <taxon>Bacillati</taxon>
        <taxon>Cyanobacteriota</taxon>
        <taxon>Cyanophyceae</taxon>
        <taxon>Synechococcales</taxon>
        <taxon>Merismopediaceae</taxon>
        <taxon>Merismopedia</taxon>
    </lineage>
</organism>
<keyword evidence="2" id="KW-1185">Reference proteome</keyword>
<comment type="caution">
    <text evidence="1">The sequence shown here is derived from an EMBL/GenBank/DDBJ whole genome shotgun (WGS) entry which is preliminary data.</text>
</comment>
<dbReference type="Proteomes" id="UP000238762">
    <property type="component" value="Unassembled WGS sequence"/>
</dbReference>
<reference evidence="1 2" key="2">
    <citation type="submission" date="2018-03" db="EMBL/GenBank/DDBJ databases">
        <title>The ancient ancestry and fast evolution of plastids.</title>
        <authorList>
            <person name="Moore K.R."/>
            <person name="Magnabosco C."/>
            <person name="Momper L."/>
            <person name="Gold D.A."/>
            <person name="Bosak T."/>
            <person name="Fournier G.P."/>
        </authorList>
    </citation>
    <scope>NUCLEOTIDE SEQUENCE [LARGE SCALE GENOMIC DNA]</scope>
    <source>
        <strain evidence="1 2">CCAP 1448/3</strain>
    </source>
</reference>
<dbReference type="AlphaFoldDB" id="A0A2T1BX63"/>
<evidence type="ECO:0000313" key="2">
    <source>
        <dbReference type="Proteomes" id="UP000238762"/>
    </source>
</evidence>
<accession>A0A2T1BX63</accession>
<proteinExistence type="predicted"/>
<sequence>MRQQAWLLLQNPSSIQVNSVSTKERASELLAVAQEKLIFPNWLQLWLKKLEIFAHESSALEKARFGLAKCYCQERQRLEYLMEESET</sequence>
<protein>
    <submittedName>
        <fullName evidence="1">Uncharacterized protein</fullName>
    </submittedName>
</protein>
<name>A0A2T1BX63_9CYAN</name>
<reference evidence="1 2" key="1">
    <citation type="submission" date="2018-02" db="EMBL/GenBank/DDBJ databases">
        <authorList>
            <person name="Cohen D.B."/>
            <person name="Kent A.D."/>
        </authorList>
    </citation>
    <scope>NUCLEOTIDE SEQUENCE [LARGE SCALE GENOMIC DNA]</scope>
    <source>
        <strain evidence="1 2">CCAP 1448/3</strain>
    </source>
</reference>
<evidence type="ECO:0000313" key="1">
    <source>
        <dbReference type="EMBL" id="PSB00581.1"/>
    </source>
</evidence>
<dbReference type="RefSeq" id="WP_106291710.1">
    <property type="nucleotide sequence ID" value="NZ_CAWNTC010000235.1"/>
</dbReference>
<dbReference type="EMBL" id="PVWJ01000187">
    <property type="protein sequence ID" value="PSB00581.1"/>
    <property type="molecule type" value="Genomic_DNA"/>
</dbReference>
<gene>
    <name evidence="1" type="ORF">C7B64_22780</name>
</gene>